<dbReference type="SUPFAM" id="SSF53807">
    <property type="entry name" value="Helical backbone' metal receptor"/>
    <property type="match status" value="1"/>
</dbReference>
<organism evidence="3 4">
    <name type="scientific">Desulfomonile tiedjei</name>
    <dbReference type="NCBI Taxonomy" id="2358"/>
    <lineage>
        <taxon>Bacteria</taxon>
        <taxon>Pseudomonadati</taxon>
        <taxon>Thermodesulfobacteriota</taxon>
        <taxon>Desulfomonilia</taxon>
        <taxon>Desulfomonilales</taxon>
        <taxon>Desulfomonilaceae</taxon>
        <taxon>Desulfomonile</taxon>
    </lineage>
</organism>
<evidence type="ECO:0000313" key="3">
    <source>
        <dbReference type="EMBL" id="MBI5252693.1"/>
    </source>
</evidence>
<keyword evidence="1" id="KW-0732">Signal</keyword>
<proteinExistence type="predicted"/>
<protein>
    <submittedName>
        <fullName evidence="3">Cobalamin-binding protein</fullName>
    </submittedName>
</protein>
<comment type="caution">
    <text evidence="3">The sequence shown here is derived from an EMBL/GenBank/DDBJ whole genome shotgun (WGS) entry which is preliminary data.</text>
</comment>
<dbReference type="InterPro" id="IPR002491">
    <property type="entry name" value="ABC_transptr_periplasmic_BD"/>
</dbReference>
<accession>A0A9D6V8I7</accession>
<dbReference type="Proteomes" id="UP000807825">
    <property type="component" value="Unassembled WGS sequence"/>
</dbReference>
<reference evidence="3" key="1">
    <citation type="submission" date="2020-07" db="EMBL/GenBank/DDBJ databases">
        <title>Huge and variable diversity of episymbiotic CPR bacteria and DPANN archaea in groundwater ecosystems.</title>
        <authorList>
            <person name="He C.Y."/>
            <person name="Keren R."/>
            <person name="Whittaker M."/>
            <person name="Farag I.F."/>
            <person name="Doudna J."/>
            <person name="Cate J.H.D."/>
            <person name="Banfield J.F."/>
        </authorList>
    </citation>
    <scope>NUCLEOTIDE SEQUENCE</scope>
    <source>
        <strain evidence="3">NC_groundwater_1664_Pr3_B-0.1um_52_9</strain>
    </source>
</reference>
<dbReference type="Gene3D" id="3.40.50.1980">
    <property type="entry name" value="Nitrogenase molybdenum iron protein domain"/>
    <property type="match status" value="2"/>
</dbReference>
<feature type="domain" description="Fe/B12 periplasmic-binding" evidence="2">
    <location>
        <begin position="73"/>
        <end position="322"/>
    </location>
</feature>
<dbReference type="AlphaFoldDB" id="A0A9D6V8I7"/>
<sequence length="335" mass="37400">MRWSEATHIYSYAKLLFSRRTPKNFTWLPWRICGLVAVSAILFVPPAKAEPSPKVCVEDDLSRQVCVSAFPKRVISLAPSLTEIVFDLGAGHTLVGRTARCNEPPEVLKIQDIGAYMNPDLERIIALRPDLVLSPESGMRKEVVDRLTDLGIPTFVDNSRTLDEIVYLLSRLGTILGRESDAKTVAQQFRQRRQAVRERVDHVSKPLILFAVGIRPLVLAGGRSFIGSLIREAGGTNVAEDATIPYPKFNMEEVAKRDPDIIIVLNKECREDECFNEWQKHQALSAVRNNQIYQLDADLVARASARIMDALEQLAAIFHPKVFGSGLSVGVNRTK</sequence>
<dbReference type="GO" id="GO:0071281">
    <property type="term" value="P:cellular response to iron ion"/>
    <property type="evidence" value="ECO:0007669"/>
    <property type="project" value="TreeGrafter"/>
</dbReference>
<dbReference type="InterPro" id="IPR050902">
    <property type="entry name" value="ABC_Transporter_SBP"/>
</dbReference>
<dbReference type="PANTHER" id="PTHR30535:SF34">
    <property type="entry name" value="MOLYBDATE-BINDING PROTEIN MOLA"/>
    <property type="match status" value="1"/>
</dbReference>
<gene>
    <name evidence="3" type="ORF">HY912_24625</name>
</gene>
<dbReference type="CDD" id="cd01144">
    <property type="entry name" value="BtuF"/>
    <property type="match status" value="1"/>
</dbReference>
<dbReference type="EMBL" id="JACRDE010000640">
    <property type="protein sequence ID" value="MBI5252693.1"/>
    <property type="molecule type" value="Genomic_DNA"/>
</dbReference>
<dbReference type="PROSITE" id="PS50983">
    <property type="entry name" value="FE_B12_PBP"/>
    <property type="match status" value="1"/>
</dbReference>
<dbReference type="PANTHER" id="PTHR30535">
    <property type="entry name" value="VITAMIN B12-BINDING PROTEIN"/>
    <property type="match status" value="1"/>
</dbReference>
<dbReference type="InterPro" id="IPR054828">
    <property type="entry name" value="Vit_B12_bind_prot"/>
</dbReference>
<dbReference type="NCBIfam" id="NF038402">
    <property type="entry name" value="TroA_like"/>
    <property type="match status" value="1"/>
</dbReference>
<dbReference type="Pfam" id="PF01497">
    <property type="entry name" value="Peripla_BP_2"/>
    <property type="match status" value="1"/>
</dbReference>
<evidence type="ECO:0000256" key="1">
    <source>
        <dbReference type="ARBA" id="ARBA00022729"/>
    </source>
</evidence>
<evidence type="ECO:0000259" key="2">
    <source>
        <dbReference type="PROSITE" id="PS50983"/>
    </source>
</evidence>
<name>A0A9D6V8I7_9BACT</name>
<evidence type="ECO:0000313" key="4">
    <source>
        <dbReference type="Proteomes" id="UP000807825"/>
    </source>
</evidence>